<evidence type="ECO:0000256" key="2">
    <source>
        <dbReference type="ARBA" id="ARBA00022840"/>
    </source>
</evidence>
<dbReference type="GO" id="GO:0015937">
    <property type="term" value="P:coenzyme A biosynthetic process"/>
    <property type="evidence" value="ECO:0007669"/>
    <property type="project" value="InterPro"/>
</dbReference>
<feature type="transmembrane region" description="Helical" evidence="3">
    <location>
        <begin position="259"/>
        <end position="279"/>
    </location>
</feature>
<dbReference type="Proteomes" id="UP000261680">
    <property type="component" value="Unplaced"/>
</dbReference>
<dbReference type="CDD" id="cd02022">
    <property type="entry name" value="DPCK"/>
    <property type="match status" value="1"/>
</dbReference>
<dbReference type="NCBIfam" id="TIGR00152">
    <property type="entry name" value="dephospho-CoA kinase"/>
    <property type="match status" value="1"/>
</dbReference>
<dbReference type="Gene3D" id="3.40.50.300">
    <property type="entry name" value="P-loop containing nucleotide triphosphate hydrolases"/>
    <property type="match status" value="1"/>
</dbReference>
<dbReference type="Pfam" id="PF01121">
    <property type="entry name" value="CoaE"/>
    <property type="match status" value="2"/>
</dbReference>
<dbReference type="InterPro" id="IPR027417">
    <property type="entry name" value="P-loop_NTPase"/>
</dbReference>
<keyword evidence="5 6" id="KW-0808">Transferase</keyword>
<evidence type="ECO:0000256" key="3">
    <source>
        <dbReference type="SAM" id="Phobius"/>
    </source>
</evidence>
<name>A0A8M1GN21_URSMA</name>
<keyword evidence="5 6" id="KW-0418">Kinase</keyword>
<keyword evidence="2" id="KW-0067">ATP-binding</keyword>
<keyword evidence="1" id="KW-0547">Nucleotide-binding</keyword>
<dbReference type="InterPro" id="IPR001977">
    <property type="entry name" value="Depp_CoAkinase"/>
</dbReference>
<evidence type="ECO:0000256" key="1">
    <source>
        <dbReference type="ARBA" id="ARBA00022741"/>
    </source>
</evidence>
<keyword evidence="3" id="KW-1133">Transmembrane helix</keyword>
<dbReference type="RefSeq" id="XP_040496430.1">
    <property type="nucleotide sequence ID" value="XM_040640496.1"/>
</dbReference>
<dbReference type="CTD" id="79877"/>
<keyword evidence="3" id="KW-0472">Membrane</keyword>
<dbReference type="SUPFAM" id="SSF52540">
    <property type="entry name" value="P-loop containing nucleoside triphosphate hydrolases"/>
    <property type="match status" value="1"/>
</dbReference>
<dbReference type="HAMAP" id="MF_00376">
    <property type="entry name" value="Dephospho_CoA_kinase"/>
    <property type="match status" value="1"/>
</dbReference>
<dbReference type="PROSITE" id="PS51219">
    <property type="entry name" value="DPCK"/>
    <property type="match status" value="1"/>
</dbReference>
<dbReference type="KEGG" id="umr:103665876"/>
<dbReference type="GO" id="GO:0005524">
    <property type="term" value="F:ATP binding"/>
    <property type="evidence" value="ECO:0007669"/>
    <property type="project" value="UniProtKB-KW"/>
</dbReference>
<evidence type="ECO:0000313" key="6">
    <source>
        <dbReference type="RefSeq" id="XP_040496431.1"/>
    </source>
</evidence>
<dbReference type="OrthoDB" id="247245at2759"/>
<keyword evidence="4" id="KW-1185">Reference proteome</keyword>
<keyword evidence="3" id="KW-0812">Transmembrane</keyword>
<accession>A0A8M1GN21</accession>
<reference evidence="5 6" key="1">
    <citation type="submission" date="2025-04" db="UniProtKB">
        <authorList>
            <consortium name="RefSeq"/>
        </authorList>
    </citation>
    <scope>IDENTIFICATION</scope>
    <source>
        <tissue evidence="5 6">Whole blood</tissue>
    </source>
</reference>
<dbReference type="PANTHER" id="PTHR10695">
    <property type="entry name" value="DEPHOSPHO-COA KINASE-RELATED"/>
    <property type="match status" value="1"/>
</dbReference>
<proteinExistence type="inferred from homology"/>
<dbReference type="RefSeq" id="XP_040496431.1">
    <property type="nucleotide sequence ID" value="XM_040640497.1"/>
</dbReference>
<evidence type="ECO:0000313" key="5">
    <source>
        <dbReference type="RefSeq" id="XP_040496430.1"/>
    </source>
</evidence>
<gene>
    <name evidence="5 6" type="primary">DCAKD</name>
</gene>
<evidence type="ECO:0000313" key="4">
    <source>
        <dbReference type="Proteomes" id="UP000261680"/>
    </source>
</evidence>
<sequence length="287" mass="32103">MFLVGLTGGIASGKSSVIQVFQQLGCAVIDVDVIARHVVQPGYPAHRRIVEAFGTEVLLENGDINRKVLGDLIFNQPDRRHLLNTITHPEIRKEMMKETFKYFLRGSRSRRTQPLAPALLTSPASPPVVQGLHGRGSRTSQLLGALTSIHVQVSEAPPAFQGYRYVILDIPLLFETKQLLKYMAHTVVVYCDRDTQLARLMQRNHLNRQDAEARIEAQLPLKDKARMARHVLDNSGEWSVTKRQVVLLHAELERSLEYLPLRLGVLTGLAGLAGLLYLLTRCLLPSP</sequence>
<organism evidence="4 5">
    <name type="scientific">Ursus maritimus</name>
    <name type="common">Polar bear</name>
    <name type="synonym">Thalarctos maritimus</name>
    <dbReference type="NCBI Taxonomy" id="29073"/>
    <lineage>
        <taxon>Eukaryota</taxon>
        <taxon>Metazoa</taxon>
        <taxon>Chordata</taxon>
        <taxon>Craniata</taxon>
        <taxon>Vertebrata</taxon>
        <taxon>Euteleostomi</taxon>
        <taxon>Mammalia</taxon>
        <taxon>Eutheria</taxon>
        <taxon>Laurasiatheria</taxon>
        <taxon>Carnivora</taxon>
        <taxon>Caniformia</taxon>
        <taxon>Ursidae</taxon>
        <taxon>Ursus</taxon>
    </lineage>
</organism>
<dbReference type="GO" id="GO:0004140">
    <property type="term" value="F:dephospho-CoA kinase activity"/>
    <property type="evidence" value="ECO:0007669"/>
    <property type="project" value="InterPro"/>
</dbReference>
<dbReference type="PANTHER" id="PTHR10695:SF46">
    <property type="entry name" value="BIFUNCTIONAL COENZYME A SYNTHASE-RELATED"/>
    <property type="match status" value="1"/>
</dbReference>
<dbReference type="AlphaFoldDB" id="A0A8M1GN21"/>
<protein>
    <submittedName>
        <fullName evidence="5 6">Dephospho-CoA kinase domain-containing protein isoform X1</fullName>
    </submittedName>
</protein>
<dbReference type="GeneID" id="103665876"/>